<evidence type="ECO:0000256" key="4">
    <source>
        <dbReference type="SAM" id="SignalP"/>
    </source>
</evidence>
<feature type="region of interest" description="Disordered" evidence="3">
    <location>
        <begin position="146"/>
        <end position="459"/>
    </location>
</feature>
<feature type="domain" description="SH3" evidence="5">
    <location>
        <begin position="472"/>
        <end position="533"/>
    </location>
</feature>
<evidence type="ECO:0000313" key="6">
    <source>
        <dbReference type="EMBL" id="CAF3397454.1"/>
    </source>
</evidence>
<dbReference type="SUPFAM" id="SSF50044">
    <property type="entry name" value="SH3-domain"/>
    <property type="match status" value="1"/>
</dbReference>
<evidence type="ECO:0000313" key="7">
    <source>
        <dbReference type="Proteomes" id="UP000663872"/>
    </source>
</evidence>
<feature type="compositionally biased region" description="Acidic residues" evidence="3">
    <location>
        <begin position="440"/>
        <end position="456"/>
    </location>
</feature>
<feature type="compositionally biased region" description="Polar residues" evidence="3">
    <location>
        <begin position="150"/>
        <end position="162"/>
    </location>
</feature>
<sequence>MAASAGIASALLGPLAPVPLASPAAAAKTDVTPTAKKTMEELLAEIETLKTEVSTATKTLEKIETSKKKASANRERSVEGRTQVRDLTERVSNLQKQMDAMTKDSDPSYPGKKFEKSRKSALKTLTSLGKDLTQVDKHLEKGITAALPVSTASPADVQSTAASGVDQPVAAPRASPEKENSKGVAALIKRLPLGKKKKKKKSLDSAPPSPAKPTDEIHNTEQKKSTGQVPSEHEEDDDDGDDDDEEEDGQEEEQDSDDDGVVAVKKHVPEKPPAIIKKPEPIAVPSKKSQVSDVDSDGSEYSDEDDDDINDYRQLHSELQSQTPADVHPKDVHSQGHRSRSPTIPYSNKKVPAVKTDLTPSSSPKMKKTATIVPPTPPSRKKTQSPKGRPEVPIVKKKKTNESEEEDSYYEEDEREGGDHDYNEDEEEEELQHLHKHDEHEEEISEHEYDEQEEEPTSANAHVQELRTNKYSPGTQFIVTHDLIGEQTGDLTVHRGDILTLVEQRPDDWWLFKNVPAQLEGLVPINLIQLYSKQQIRQRIKPSTSVITLVDAFKNKNNIPDGFIASDLAPLTKIEEYQLWRALVPKMTESNLAFTDLYWRADTDKLYAQEVIHQKILTLKECVKIPRIKGEEVRVLDRCVRLCLCDGLDIVSNIHTVRAIRRRLEITRYDIPKDRVIAEQATIPSKIDPRELTEDWHFARNSLNTLIDEQSELLMRSNFSGPGQKLKLLIELSQWCQSTVTQEKCEIGCGWAMVSIDDVEPPLITDTKNYNELLRGGHTDQEGVLLDPQYKVLRSNGISGMIDRYKRARVKFSIESRENDVDILYDNLPIQSTIAPMNAIKPVAFFRNELAFQFHKRHHPTGLSTTPIDSIFLGTFFQALSQADLIYTLNRIFRIRKARYLSASSSSQQQRELFIKVYEQFIYPLLQYRQLPTYDFHDIASLNERRNLINDIIKRQTAKKKAPAEDILSILLDPNLTDKWTPFTTDELCFTLQKYIHDSIPDVVA</sequence>
<dbReference type="EMBL" id="CAJNYT010001140">
    <property type="protein sequence ID" value="CAF3397454.1"/>
    <property type="molecule type" value="Genomic_DNA"/>
</dbReference>
<feature type="compositionally biased region" description="Acidic residues" evidence="3">
    <location>
        <begin position="233"/>
        <end position="260"/>
    </location>
</feature>
<proteinExistence type="predicted"/>
<feature type="compositionally biased region" description="Basic and acidic residues" evidence="3">
    <location>
        <begin position="101"/>
        <end position="118"/>
    </location>
</feature>
<evidence type="ECO:0000256" key="3">
    <source>
        <dbReference type="SAM" id="MobiDB-lite"/>
    </source>
</evidence>
<feature type="compositionally biased region" description="Acidic residues" evidence="3">
    <location>
        <begin position="403"/>
        <end position="430"/>
    </location>
</feature>
<evidence type="ECO:0000256" key="2">
    <source>
        <dbReference type="PROSITE-ProRule" id="PRU00192"/>
    </source>
</evidence>
<keyword evidence="4" id="KW-0732">Signal</keyword>
<dbReference type="InterPro" id="IPR036028">
    <property type="entry name" value="SH3-like_dom_sf"/>
</dbReference>
<dbReference type="GO" id="GO:0005929">
    <property type="term" value="C:cilium"/>
    <property type="evidence" value="ECO:0007669"/>
    <property type="project" value="TreeGrafter"/>
</dbReference>
<organism evidence="6 7">
    <name type="scientific">Rotaria socialis</name>
    <dbReference type="NCBI Taxonomy" id="392032"/>
    <lineage>
        <taxon>Eukaryota</taxon>
        <taxon>Metazoa</taxon>
        <taxon>Spiralia</taxon>
        <taxon>Gnathifera</taxon>
        <taxon>Rotifera</taxon>
        <taxon>Eurotatoria</taxon>
        <taxon>Bdelloidea</taxon>
        <taxon>Philodinida</taxon>
        <taxon>Philodinidae</taxon>
        <taxon>Rotaria</taxon>
    </lineage>
</organism>
<dbReference type="InterPro" id="IPR039687">
    <property type="entry name" value="NPHP1"/>
</dbReference>
<feature type="chain" id="PRO_5032501933" description="SH3 domain-containing protein" evidence="4">
    <location>
        <begin position="27"/>
        <end position="1005"/>
    </location>
</feature>
<name>A0A817ZY49_9BILA</name>
<feature type="compositionally biased region" description="Basic and acidic residues" evidence="3">
    <location>
        <begin position="63"/>
        <end position="89"/>
    </location>
</feature>
<reference evidence="6" key="1">
    <citation type="submission" date="2021-02" db="EMBL/GenBank/DDBJ databases">
        <authorList>
            <person name="Nowell W R."/>
        </authorList>
    </citation>
    <scope>NUCLEOTIDE SEQUENCE</scope>
</reference>
<dbReference type="InterPro" id="IPR001452">
    <property type="entry name" value="SH3_domain"/>
</dbReference>
<evidence type="ECO:0000256" key="1">
    <source>
        <dbReference type="ARBA" id="ARBA00022443"/>
    </source>
</evidence>
<protein>
    <recommendedName>
        <fullName evidence="5">SH3 domain-containing protein</fullName>
    </recommendedName>
</protein>
<gene>
    <name evidence="6" type="ORF">GRG538_LOCUS9700</name>
</gene>
<dbReference type="GO" id="GO:0090251">
    <property type="term" value="P:protein localization involved in establishment of planar polarity"/>
    <property type="evidence" value="ECO:0007669"/>
    <property type="project" value="TreeGrafter"/>
</dbReference>
<dbReference type="PANTHER" id="PTHR15176">
    <property type="entry name" value="NEPHROCYSTIN"/>
    <property type="match status" value="1"/>
</dbReference>
<dbReference type="PANTHER" id="PTHR15176:SF1">
    <property type="entry name" value="NEPHROCYSTIN-1"/>
    <property type="match status" value="1"/>
</dbReference>
<dbReference type="PROSITE" id="PS50002">
    <property type="entry name" value="SH3"/>
    <property type="match status" value="1"/>
</dbReference>
<evidence type="ECO:0000259" key="5">
    <source>
        <dbReference type="PROSITE" id="PS50002"/>
    </source>
</evidence>
<feature type="compositionally biased region" description="Basic and acidic residues" evidence="3">
    <location>
        <begin position="213"/>
        <end position="224"/>
    </location>
</feature>
<feature type="compositionally biased region" description="Basic residues" evidence="3">
    <location>
        <begin position="192"/>
        <end position="201"/>
    </location>
</feature>
<feature type="compositionally biased region" description="Low complexity" evidence="3">
    <location>
        <begin position="273"/>
        <end position="293"/>
    </location>
</feature>
<dbReference type="SMART" id="SM00326">
    <property type="entry name" value="SH3"/>
    <property type="match status" value="1"/>
</dbReference>
<dbReference type="GO" id="GO:0005737">
    <property type="term" value="C:cytoplasm"/>
    <property type="evidence" value="ECO:0007669"/>
    <property type="project" value="TreeGrafter"/>
</dbReference>
<feature type="region of interest" description="Disordered" evidence="3">
    <location>
        <begin position="63"/>
        <end position="119"/>
    </location>
</feature>
<feature type="signal peptide" evidence="4">
    <location>
        <begin position="1"/>
        <end position="26"/>
    </location>
</feature>
<keyword evidence="1 2" id="KW-0728">SH3 domain</keyword>
<dbReference type="Proteomes" id="UP000663872">
    <property type="component" value="Unassembled WGS sequence"/>
</dbReference>
<accession>A0A817ZY49</accession>
<feature type="compositionally biased region" description="Acidic residues" evidence="3">
    <location>
        <begin position="294"/>
        <end position="309"/>
    </location>
</feature>
<dbReference type="AlphaFoldDB" id="A0A817ZY49"/>
<dbReference type="Gene3D" id="2.30.30.40">
    <property type="entry name" value="SH3 Domains"/>
    <property type="match status" value="1"/>
</dbReference>
<comment type="caution">
    <text evidence="6">The sequence shown here is derived from an EMBL/GenBank/DDBJ whole genome shotgun (WGS) entry which is preliminary data.</text>
</comment>